<dbReference type="AlphaFoldDB" id="A0A4Y2FEH7"/>
<organism evidence="1 2">
    <name type="scientific">Araneus ventricosus</name>
    <name type="common">Orbweaver spider</name>
    <name type="synonym">Epeira ventricosa</name>
    <dbReference type="NCBI Taxonomy" id="182803"/>
    <lineage>
        <taxon>Eukaryota</taxon>
        <taxon>Metazoa</taxon>
        <taxon>Ecdysozoa</taxon>
        <taxon>Arthropoda</taxon>
        <taxon>Chelicerata</taxon>
        <taxon>Arachnida</taxon>
        <taxon>Araneae</taxon>
        <taxon>Araneomorphae</taxon>
        <taxon>Entelegynae</taxon>
        <taxon>Araneoidea</taxon>
        <taxon>Araneidae</taxon>
        <taxon>Araneus</taxon>
    </lineage>
</organism>
<sequence length="128" mass="15063">MHNKVIGPFSFTEKSITTKIYLDLLQLFIAPQLEEFQPWIMFQHDGALPHWGSLVHDFLEETFPDRWIGRNGPTPWPPCSPDIILLDFFFWRYIKERVFVTPIVDIEELKARIQVAVCTVTEDMLKNT</sequence>
<dbReference type="GO" id="GO:0003676">
    <property type="term" value="F:nucleic acid binding"/>
    <property type="evidence" value="ECO:0007669"/>
    <property type="project" value="InterPro"/>
</dbReference>
<dbReference type="Gene3D" id="3.30.420.10">
    <property type="entry name" value="Ribonuclease H-like superfamily/Ribonuclease H"/>
    <property type="match status" value="1"/>
</dbReference>
<reference evidence="1 2" key="1">
    <citation type="journal article" date="2019" name="Sci. Rep.">
        <title>Orb-weaving spider Araneus ventricosus genome elucidates the spidroin gene catalogue.</title>
        <authorList>
            <person name="Kono N."/>
            <person name="Nakamura H."/>
            <person name="Ohtoshi R."/>
            <person name="Moran D.A.P."/>
            <person name="Shinohara A."/>
            <person name="Yoshida Y."/>
            <person name="Fujiwara M."/>
            <person name="Mori M."/>
            <person name="Tomita M."/>
            <person name="Arakawa K."/>
        </authorList>
    </citation>
    <scope>NUCLEOTIDE SEQUENCE [LARGE SCALE GENOMIC DNA]</scope>
</reference>
<dbReference type="PANTHER" id="PTHR47326:SF1">
    <property type="entry name" value="HTH PSQ-TYPE DOMAIN-CONTAINING PROTEIN"/>
    <property type="match status" value="1"/>
</dbReference>
<evidence type="ECO:0008006" key="3">
    <source>
        <dbReference type="Google" id="ProtNLM"/>
    </source>
</evidence>
<evidence type="ECO:0000313" key="2">
    <source>
        <dbReference type="Proteomes" id="UP000499080"/>
    </source>
</evidence>
<comment type="caution">
    <text evidence="1">The sequence shown here is derived from an EMBL/GenBank/DDBJ whole genome shotgun (WGS) entry which is preliminary data.</text>
</comment>
<proteinExistence type="predicted"/>
<gene>
    <name evidence="1" type="ORF">AVEN_119759_1</name>
</gene>
<keyword evidence="2" id="KW-1185">Reference proteome</keyword>
<dbReference type="OrthoDB" id="6436917at2759"/>
<dbReference type="PANTHER" id="PTHR47326">
    <property type="entry name" value="TRANSPOSABLE ELEMENT TC3 TRANSPOSASE-LIKE PROTEIN"/>
    <property type="match status" value="1"/>
</dbReference>
<dbReference type="EMBL" id="BGPR01000883">
    <property type="protein sequence ID" value="GBM39058.1"/>
    <property type="molecule type" value="Genomic_DNA"/>
</dbReference>
<name>A0A4Y2FEH7_ARAVE</name>
<protein>
    <recommendedName>
        <fullName evidence="3">Tc1-like transposase DDE domain-containing protein</fullName>
    </recommendedName>
</protein>
<evidence type="ECO:0000313" key="1">
    <source>
        <dbReference type="EMBL" id="GBM39058.1"/>
    </source>
</evidence>
<accession>A0A4Y2FEH7</accession>
<dbReference type="InterPro" id="IPR036397">
    <property type="entry name" value="RNaseH_sf"/>
</dbReference>
<dbReference type="Proteomes" id="UP000499080">
    <property type="component" value="Unassembled WGS sequence"/>
</dbReference>